<feature type="compositionally biased region" description="Low complexity" evidence="9">
    <location>
        <begin position="68"/>
        <end position="106"/>
    </location>
</feature>
<gene>
    <name evidence="13" type="ORF">GCM10010412_056090</name>
</gene>
<organism evidence="13 14">
    <name type="scientific">Nonomuraea recticatena</name>
    <dbReference type="NCBI Taxonomy" id="46178"/>
    <lineage>
        <taxon>Bacteria</taxon>
        <taxon>Bacillati</taxon>
        <taxon>Actinomycetota</taxon>
        <taxon>Actinomycetes</taxon>
        <taxon>Streptosporangiales</taxon>
        <taxon>Streptosporangiaceae</taxon>
        <taxon>Nonomuraea</taxon>
    </lineage>
</organism>
<dbReference type="InterPro" id="IPR012338">
    <property type="entry name" value="Beta-lactam/transpept-like"/>
</dbReference>
<evidence type="ECO:0000256" key="3">
    <source>
        <dbReference type="ARBA" id="ARBA00022676"/>
    </source>
</evidence>
<dbReference type="SUPFAM" id="SSF56601">
    <property type="entry name" value="beta-lactamase/transpeptidase-like"/>
    <property type="match status" value="1"/>
</dbReference>
<evidence type="ECO:0000313" key="13">
    <source>
        <dbReference type="EMBL" id="GAA2674777.1"/>
    </source>
</evidence>
<feature type="compositionally biased region" description="Acidic residues" evidence="9">
    <location>
        <begin position="849"/>
        <end position="862"/>
    </location>
</feature>
<keyword evidence="1" id="KW-0121">Carboxypeptidase</keyword>
<dbReference type="EMBL" id="BAAATE010000016">
    <property type="protein sequence ID" value="GAA2674777.1"/>
    <property type="molecule type" value="Genomic_DNA"/>
</dbReference>
<evidence type="ECO:0000256" key="1">
    <source>
        <dbReference type="ARBA" id="ARBA00022645"/>
    </source>
</evidence>
<evidence type="ECO:0000256" key="7">
    <source>
        <dbReference type="ARBA" id="ARBA00034000"/>
    </source>
</evidence>
<evidence type="ECO:0000256" key="6">
    <source>
        <dbReference type="ARBA" id="ARBA00023268"/>
    </source>
</evidence>
<evidence type="ECO:0000256" key="5">
    <source>
        <dbReference type="ARBA" id="ARBA00022801"/>
    </source>
</evidence>
<keyword evidence="2" id="KW-0645">Protease</keyword>
<evidence type="ECO:0000259" key="11">
    <source>
        <dbReference type="Pfam" id="PF00905"/>
    </source>
</evidence>
<proteinExistence type="predicted"/>
<keyword evidence="6" id="KW-0511">Multifunctional enzyme</keyword>
<keyword evidence="10" id="KW-0472">Membrane</keyword>
<dbReference type="Proteomes" id="UP001501666">
    <property type="component" value="Unassembled WGS sequence"/>
</dbReference>
<name>A0ABP6ES70_9ACTN</name>
<dbReference type="Pfam" id="PF00912">
    <property type="entry name" value="Transgly"/>
    <property type="match status" value="1"/>
</dbReference>
<protein>
    <submittedName>
        <fullName evidence="13">Transglycosylase domain-containing protein</fullName>
    </submittedName>
</protein>
<evidence type="ECO:0000313" key="14">
    <source>
        <dbReference type="Proteomes" id="UP001501666"/>
    </source>
</evidence>
<evidence type="ECO:0000256" key="8">
    <source>
        <dbReference type="ARBA" id="ARBA00049902"/>
    </source>
</evidence>
<dbReference type="Gene3D" id="3.40.710.10">
    <property type="entry name" value="DD-peptidase/beta-lactamase superfamily"/>
    <property type="match status" value="1"/>
</dbReference>
<evidence type="ECO:0000256" key="9">
    <source>
        <dbReference type="SAM" id="MobiDB-lite"/>
    </source>
</evidence>
<feature type="region of interest" description="Disordered" evidence="9">
    <location>
        <begin position="1"/>
        <end position="154"/>
    </location>
</feature>
<evidence type="ECO:0000259" key="12">
    <source>
        <dbReference type="Pfam" id="PF00912"/>
    </source>
</evidence>
<dbReference type="PANTHER" id="PTHR32282:SF34">
    <property type="entry name" value="PENICILLIN-BINDING PROTEIN 1A"/>
    <property type="match status" value="1"/>
</dbReference>
<comment type="caution">
    <text evidence="13">The sequence shown here is derived from an EMBL/GenBank/DDBJ whole genome shotgun (WGS) entry which is preliminary data.</text>
</comment>
<feature type="domain" description="Glycosyl transferase family 51" evidence="12">
    <location>
        <begin position="219"/>
        <end position="383"/>
    </location>
</feature>
<feature type="region of interest" description="Disordered" evidence="9">
    <location>
        <begin position="802"/>
        <end position="896"/>
    </location>
</feature>
<comment type="catalytic activity">
    <reaction evidence="8">
        <text>[GlcNAc-(1-&gt;4)-Mur2Ac(oyl-L-Ala-gamma-D-Glu-L-Lys-D-Ala-D-Ala)](n)-di-trans,octa-cis-undecaprenyl diphosphate + beta-D-GlcNAc-(1-&gt;4)-Mur2Ac(oyl-L-Ala-gamma-D-Glu-L-Lys-D-Ala-D-Ala)-di-trans,octa-cis-undecaprenyl diphosphate = [GlcNAc-(1-&gt;4)-Mur2Ac(oyl-L-Ala-gamma-D-Glu-L-Lys-D-Ala-D-Ala)](n+1)-di-trans,octa-cis-undecaprenyl diphosphate + di-trans,octa-cis-undecaprenyl diphosphate + H(+)</text>
        <dbReference type="Rhea" id="RHEA:23708"/>
        <dbReference type="Rhea" id="RHEA-COMP:9602"/>
        <dbReference type="Rhea" id="RHEA-COMP:9603"/>
        <dbReference type="ChEBI" id="CHEBI:15378"/>
        <dbReference type="ChEBI" id="CHEBI:58405"/>
        <dbReference type="ChEBI" id="CHEBI:60033"/>
        <dbReference type="ChEBI" id="CHEBI:78435"/>
        <dbReference type="EC" id="2.4.99.28"/>
    </reaction>
</comment>
<dbReference type="InterPro" id="IPR023346">
    <property type="entry name" value="Lysozyme-like_dom_sf"/>
</dbReference>
<evidence type="ECO:0000256" key="2">
    <source>
        <dbReference type="ARBA" id="ARBA00022670"/>
    </source>
</evidence>
<reference evidence="14" key="1">
    <citation type="journal article" date="2019" name="Int. J. Syst. Evol. Microbiol.">
        <title>The Global Catalogue of Microorganisms (GCM) 10K type strain sequencing project: providing services to taxonomists for standard genome sequencing and annotation.</title>
        <authorList>
            <consortium name="The Broad Institute Genomics Platform"/>
            <consortium name="The Broad Institute Genome Sequencing Center for Infectious Disease"/>
            <person name="Wu L."/>
            <person name="Ma J."/>
        </authorList>
    </citation>
    <scope>NUCLEOTIDE SEQUENCE [LARGE SCALE GENOMIC DNA]</scope>
    <source>
        <strain evidence="14">JCM 6835</strain>
    </source>
</reference>
<comment type="catalytic activity">
    <reaction evidence="7">
        <text>Preferential cleavage: (Ac)2-L-Lys-D-Ala-|-D-Ala. Also transpeptidation of peptidyl-alanyl moieties that are N-acyl substituents of D-alanine.</text>
        <dbReference type="EC" id="3.4.16.4"/>
    </reaction>
</comment>
<keyword evidence="10" id="KW-1133">Transmembrane helix</keyword>
<dbReference type="SUPFAM" id="SSF53955">
    <property type="entry name" value="Lysozyme-like"/>
    <property type="match status" value="1"/>
</dbReference>
<dbReference type="Pfam" id="PF00905">
    <property type="entry name" value="Transpeptidase"/>
    <property type="match status" value="1"/>
</dbReference>
<accession>A0ABP6ES70</accession>
<evidence type="ECO:0000256" key="10">
    <source>
        <dbReference type="SAM" id="Phobius"/>
    </source>
</evidence>
<dbReference type="Gene3D" id="1.10.3810.10">
    <property type="entry name" value="Biosynthetic peptidoglycan transglycosylase-like"/>
    <property type="match status" value="1"/>
</dbReference>
<feature type="compositionally biased region" description="Polar residues" evidence="9">
    <location>
        <begin position="31"/>
        <end position="43"/>
    </location>
</feature>
<dbReference type="InterPro" id="IPR050396">
    <property type="entry name" value="Glycosyltr_51/Transpeptidase"/>
</dbReference>
<dbReference type="InterPro" id="IPR001460">
    <property type="entry name" value="PCN-bd_Tpept"/>
</dbReference>
<feature type="transmembrane region" description="Helical" evidence="10">
    <location>
        <begin position="165"/>
        <end position="185"/>
    </location>
</feature>
<sequence>MLSNSSYGSEPNGRTPRPEGTARQGRRRRSSSVPASQPPQTGWGTARRPEAAYEQTGAMDAQPPAPSGPQRSPGRQGPSGPQPTWQPSGPQQAPPQQTAQYPTGGPATRSRAMEETMAGGPAPRRSRGGRGPRGPEGPGRGGGGGGGGEGKGGRGWKRFIPNWKIVMAGMVVVAAGVFAMIWVGYANTPLPTAAQVEATAQESIIYYNDGKTEIARWGTPRRNVDISDINDAVKDATVAIENKTFYEDAGISLSGMARSVWSTATGQQLQGASTITQQMARNYYQGLSQEQTIERKIKEIFVAVKLNKELSKEQILQNYLNTVNFGRAYGIEAAAEAYFGKGKRASNVTPAEAAYLAARIQQPNWEINDPRLKHRWKTVIDYMAQQFPQKYASLPTTAKYPQVDAASKKNELAGVKGYMVEAALAELKEKYQISSDEVERSGYRITTTFDRKLMKDAKVAAEGVLKRMSKEYHAGLAAVDNKTGRVLAFYGGSNYLTDPWNDAFKSYKQAASAFKPYVLAAWLDAGYSLNSYVPGNETVPKVIPGQQPGGYRNSHNVGPAVDVVKATADSVNTAYVSMAYKLPGQLEDVKRIAVEAGLGEKRMEQDIKDHTYGFSIGSALVSPVEQAAGYSIFANGGKHIDYHVIQKVDTADKTPVVRERQTPRKVISAEAAADATVAMQAVLKNGTAAGKGLGSRPAAGKTGTNNDEKEAWFVGYTPQISTAVGFYREECRTKSGKVVPPKHSNCPWSDGKKNSKYSMQKPYTSAYEVSLGFEGAGPPTEVWRAFMLAAHEGKEIEQFPTKASIGQPENIVTKPTPTPKPTPSNPFGTPEDPWGNDDTDCGLLGCGEGDSDSDGLPEDGTTDADRLGDVGQEEDPMGGGSVVPDPMADPARRDQE</sequence>
<keyword evidence="10" id="KW-0812">Transmembrane</keyword>
<keyword evidence="3" id="KW-0328">Glycosyltransferase</keyword>
<keyword evidence="5" id="KW-0378">Hydrolase</keyword>
<dbReference type="PANTHER" id="PTHR32282">
    <property type="entry name" value="BINDING PROTEIN TRANSPEPTIDASE, PUTATIVE-RELATED"/>
    <property type="match status" value="1"/>
</dbReference>
<keyword evidence="4" id="KW-0808">Transferase</keyword>
<feature type="domain" description="Penicillin-binding protein transpeptidase" evidence="11">
    <location>
        <begin position="477"/>
        <end position="719"/>
    </location>
</feature>
<keyword evidence="14" id="KW-1185">Reference proteome</keyword>
<feature type="compositionally biased region" description="Gly residues" evidence="9">
    <location>
        <begin position="131"/>
        <end position="150"/>
    </location>
</feature>
<dbReference type="InterPro" id="IPR036950">
    <property type="entry name" value="PBP_transglycosylase"/>
</dbReference>
<evidence type="ECO:0000256" key="4">
    <source>
        <dbReference type="ARBA" id="ARBA00022679"/>
    </source>
</evidence>
<dbReference type="InterPro" id="IPR001264">
    <property type="entry name" value="Glyco_trans_51"/>
</dbReference>